<evidence type="ECO:0000259" key="5">
    <source>
        <dbReference type="Pfam" id="PF02350"/>
    </source>
</evidence>
<gene>
    <name evidence="6" type="ORF">JKJ07_46880</name>
</gene>
<dbReference type="Pfam" id="PF02350">
    <property type="entry name" value="Epimerase_2"/>
    <property type="match status" value="2"/>
</dbReference>
<comment type="caution">
    <text evidence="6">The sequence shown here is derived from an EMBL/GenBank/DDBJ whole genome shotgun (WGS) entry which is preliminary data.</text>
</comment>
<dbReference type="InterPro" id="IPR029767">
    <property type="entry name" value="WecB-like"/>
</dbReference>
<keyword evidence="1 4" id="KW-0413">Isomerase</keyword>
<dbReference type="PANTHER" id="PTHR43174:SF2">
    <property type="entry name" value="UDP-N-ACETYLGLUCOSAMINE 2-EPIMERASE"/>
    <property type="match status" value="1"/>
</dbReference>
<dbReference type="PANTHER" id="PTHR43174">
    <property type="entry name" value="UDP-N-ACETYLGLUCOSAMINE 2-EPIMERASE"/>
    <property type="match status" value="1"/>
</dbReference>
<reference evidence="6 7" key="1">
    <citation type="submission" date="2021-01" db="EMBL/GenBank/DDBJ databases">
        <title>Actinoplanes sp. nov. LDG1-01 isolated from lichen.</title>
        <authorList>
            <person name="Saeng-In P."/>
            <person name="Phongsopitanun W."/>
            <person name="Kanchanasin P."/>
            <person name="Yuki M."/>
            <person name="Kudo T."/>
            <person name="Ohkuma M."/>
            <person name="Tanasupawat S."/>
        </authorList>
    </citation>
    <scope>NUCLEOTIDE SEQUENCE [LARGE SCALE GENOMIC DNA]</scope>
    <source>
        <strain evidence="6 7">LDG1-01</strain>
    </source>
</reference>
<dbReference type="InterPro" id="IPR003331">
    <property type="entry name" value="UDP_GlcNAc_Epimerase_2_dom"/>
</dbReference>
<protein>
    <recommendedName>
        <fullName evidence="3">UDP-N-acetylglucosamine 2-epimerase (non-hydrolyzing)</fullName>
        <ecNumber evidence="3">5.1.3.14</ecNumber>
    </recommendedName>
</protein>
<organism evidence="6 7">
    <name type="scientific">Paractinoplanes lichenicola</name>
    <dbReference type="NCBI Taxonomy" id="2802976"/>
    <lineage>
        <taxon>Bacteria</taxon>
        <taxon>Bacillati</taxon>
        <taxon>Actinomycetota</taxon>
        <taxon>Actinomycetes</taxon>
        <taxon>Micromonosporales</taxon>
        <taxon>Micromonosporaceae</taxon>
        <taxon>Paractinoplanes</taxon>
    </lineage>
</organism>
<evidence type="ECO:0000256" key="3">
    <source>
        <dbReference type="ARBA" id="ARBA00038858"/>
    </source>
</evidence>
<dbReference type="SUPFAM" id="SSF53756">
    <property type="entry name" value="UDP-Glycosyltransferase/glycogen phosphorylase"/>
    <property type="match status" value="1"/>
</dbReference>
<dbReference type="Proteomes" id="UP000598996">
    <property type="component" value="Unassembled WGS sequence"/>
</dbReference>
<dbReference type="RefSeq" id="WP_203078303.1">
    <property type="nucleotide sequence ID" value="NZ_JAENHO010000023.1"/>
</dbReference>
<evidence type="ECO:0000313" key="7">
    <source>
        <dbReference type="Proteomes" id="UP000598996"/>
    </source>
</evidence>
<keyword evidence="7" id="KW-1185">Reference proteome</keyword>
<dbReference type="Gene3D" id="3.40.50.2000">
    <property type="entry name" value="Glycogen Phosphorylase B"/>
    <property type="match status" value="3"/>
</dbReference>
<dbReference type="EMBL" id="JAENHO010000023">
    <property type="protein sequence ID" value="MBL7261826.1"/>
    <property type="molecule type" value="Genomic_DNA"/>
</dbReference>
<evidence type="ECO:0000256" key="4">
    <source>
        <dbReference type="RuleBase" id="RU003513"/>
    </source>
</evidence>
<proteinExistence type="inferred from homology"/>
<dbReference type="EC" id="5.1.3.14" evidence="3"/>
<evidence type="ECO:0000256" key="1">
    <source>
        <dbReference type="ARBA" id="ARBA00023235"/>
    </source>
</evidence>
<evidence type="ECO:0000256" key="2">
    <source>
        <dbReference type="ARBA" id="ARBA00038209"/>
    </source>
</evidence>
<evidence type="ECO:0000313" key="6">
    <source>
        <dbReference type="EMBL" id="MBL7261826.1"/>
    </source>
</evidence>
<accession>A0ABS1W509</accession>
<comment type="similarity">
    <text evidence="2 4">Belongs to the UDP-N-acetylglucosamine 2-epimerase family.</text>
</comment>
<name>A0ABS1W509_9ACTN</name>
<sequence length="343" mass="35912">MSLPEVHLVAGSPAEAVRLAPVALAMREQGRLTPIPVATGHAPDAVGLTLAAFGLTPKITLPAGADDTETMRRFDELWAVRTPAAVVVRDGLAPALAAFWRRVPIMTIDAGRRSGELGSVSALESQRRMLAQITTVHLAATPLAAMNLLDERVIAGDTLLTGGTAQDAAQLLAAKTIVAPARERRTIVLGLPAERAEAIAPALRYLAGRYPDLEVVRAADTAPGLDFATLLTQAYAVVTDEEDLVEEALAAYCPVLMIGMESQHAEALHAGSARLVQPDPAAITSEVASLLETRVRRDSMALSGNPYGDGLAAYRVAQATAALLGHGQFPDPMPAKPVAGVAR</sequence>
<feature type="domain" description="UDP-N-acetylglucosamine 2-epimerase" evidence="5">
    <location>
        <begin position="204"/>
        <end position="319"/>
    </location>
</feature>
<feature type="domain" description="UDP-N-acetylglucosamine 2-epimerase" evidence="5">
    <location>
        <begin position="68"/>
        <end position="175"/>
    </location>
</feature>